<organism evidence="14">
    <name type="scientific">Candidatus Kentrum sp. MB</name>
    <dbReference type="NCBI Taxonomy" id="2138164"/>
    <lineage>
        <taxon>Bacteria</taxon>
        <taxon>Pseudomonadati</taxon>
        <taxon>Pseudomonadota</taxon>
        <taxon>Gammaproteobacteria</taxon>
        <taxon>Candidatus Kentrum</taxon>
    </lineage>
</organism>
<evidence type="ECO:0000313" key="12">
    <source>
        <dbReference type="EMBL" id="VFK25260.1"/>
    </source>
</evidence>
<feature type="chain" id="PRO_5036113657" evidence="10">
    <location>
        <begin position="28"/>
        <end position="199"/>
    </location>
</feature>
<keyword evidence="10" id="KW-0732">Signal</keyword>
<dbReference type="GO" id="GO:0009055">
    <property type="term" value="F:electron transfer activity"/>
    <property type="evidence" value="ECO:0007669"/>
    <property type="project" value="InterPro"/>
</dbReference>
<feature type="binding site" description="covalent" evidence="8">
    <location>
        <position position="42"/>
    </location>
    <ligand>
        <name>heme c</name>
        <dbReference type="ChEBI" id="CHEBI:61717"/>
        <label>1</label>
    </ligand>
</feature>
<dbReference type="InterPro" id="IPR050597">
    <property type="entry name" value="Cytochrome_c_Oxidase_Subunit"/>
</dbReference>
<evidence type="ECO:0000259" key="11">
    <source>
        <dbReference type="PROSITE" id="PS51007"/>
    </source>
</evidence>
<feature type="binding site" description="axial binding residue" evidence="9">
    <location>
        <position position="43"/>
    </location>
    <ligand>
        <name>heme c</name>
        <dbReference type="ChEBI" id="CHEBI:61717"/>
        <label>1</label>
    </ligand>
    <ligandPart>
        <name>Fe</name>
        <dbReference type="ChEBI" id="CHEBI:18248"/>
    </ligandPart>
</feature>
<dbReference type="Gene3D" id="1.10.760.10">
    <property type="entry name" value="Cytochrome c-like domain"/>
    <property type="match status" value="2"/>
</dbReference>
<feature type="binding site" description="axial binding residue" evidence="9">
    <location>
        <position position="172"/>
    </location>
    <ligand>
        <name>heme c</name>
        <dbReference type="ChEBI" id="CHEBI:61717"/>
        <label>2</label>
    </ligand>
    <ligandPart>
        <name>Fe</name>
        <dbReference type="ChEBI" id="CHEBI:18248"/>
    </ligandPart>
</feature>
<keyword evidence="4 9" id="KW-0479">Metal-binding</keyword>
<evidence type="ECO:0000256" key="5">
    <source>
        <dbReference type="ARBA" id="ARBA00022764"/>
    </source>
</evidence>
<evidence type="ECO:0000313" key="14">
    <source>
        <dbReference type="EMBL" id="VFK75542.1"/>
    </source>
</evidence>
<evidence type="ECO:0000256" key="10">
    <source>
        <dbReference type="SAM" id="SignalP"/>
    </source>
</evidence>
<dbReference type="EMBL" id="CAADGH010000025">
    <property type="protein sequence ID" value="VFK75542.1"/>
    <property type="molecule type" value="Genomic_DNA"/>
</dbReference>
<feature type="binding site" description="axial binding residue" evidence="9">
    <location>
        <position position="82"/>
    </location>
    <ligand>
        <name>heme c</name>
        <dbReference type="ChEBI" id="CHEBI:61717"/>
        <label>1</label>
    </ligand>
    <ligandPart>
        <name>Fe</name>
        <dbReference type="ChEBI" id="CHEBI:18248"/>
    </ligandPart>
</feature>
<comment type="subcellular location">
    <subcellularLocation>
        <location evidence="1">Periplasm</location>
    </subcellularLocation>
</comment>
<comment type="PTM">
    <text evidence="8">Binds 2 heme c groups covalently per subunit.</text>
</comment>
<dbReference type="GO" id="GO:0020037">
    <property type="term" value="F:heme binding"/>
    <property type="evidence" value="ECO:0007669"/>
    <property type="project" value="InterPro"/>
</dbReference>
<evidence type="ECO:0000256" key="2">
    <source>
        <dbReference type="ARBA" id="ARBA00022448"/>
    </source>
</evidence>
<feature type="binding site" description="axial binding residue" evidence="9">
    <location>
        <position position="133"/>
    </location>
    <ligand>
        <name>heme c</name>
        <dbReference type="ChEBI" id="CHEBI:61717"/>
        <label>2</label>
    </ligand>
    <ligandPart>
        <name>Fe</name>
        <dbReference type="ChEBI" id="CHEBI:18248"/>
    </ligandPart>
</feature>
<feature type="domain" description="Cytochrome c" evidence="11">
    <location>
        <begin position="116"/>
        <end position="199"/>
    </location>
</feature>
<evidence type="ECO:0000256" key="8">
    <source>
        <dbReference type="PIRSR" id="PIRSR000005-1"/>
    </source>
</evidence>
<dbReference type="EMBL" id="CAADFQ010000024">
    <property type="protein sequence ID" value="VFK31507.1"/>
    <property type="molecule type" value="Genomic_DNA"/>
</dbReference>
<dbReference type="PROSITE" id="PS51007">
    <property type="entry name" value="CYTC"/>
    <property type="match status" value="2"/>
</dbReference>
<feature type="binding site" description="covalent" evidence="8">
    <location>
        <position position="132"/>
    </location>
    <ligand>
        <name>heme c</name>
        <dbReference type="ChEBI" id="CHEBI:61717"/>
        <label>2</label>
    </ligand>
</feature>
<dbReference type="GO" id="GO:0005506">
    <property type="term" value="F:iron ion binding"/>
    <property type="evidence" value="ECO:0007669"/>
    <property type="project" value="InterPro"/>
</dbReference>
<dbReference type="InterPro" id="IPR024167">
    <property type="entry name" value="Cytochrome_c4-like"/>
</dbReference>
<dbReference type="PANTHER" id="PTHR33751">
    <property type="entry name" value="CBB3-TYPE CYTOCHROME C OXIDASE SUBUNIT FIXP"/>
    <property type="match status" value="1"/>
</dbReference>
<evidence type="ECO:0000256" key="4">
    <source>
        <dbReference type="ARBA" id="ARBA00022723"/>
    </source>
</evidence>
<dbReference type="PANTHER" id="PTHR33751:SF9">
    <property type="entry name" value="CYTOCHROME C4"/>
    <property type="match status" value="1"/>
</dbReference>
<keyword evidence="2" id="KW-0813">Transport</keyword>
<keyword evidence="3 8" id="KW-0349">Heme</keyword>
<keyword evidence="5" id="KW-0574">Periplasm</keyword>
<reference evidence="14" key="1">
    <citation type="submission" date="2019-02" db="EMBL/GenBank/DDBJ databases">
        <authorList>
            <person name="Gruber-Vodicka R. H."/>
            <person name="Seah K. B. B."/>
        </authorList>
    </citation>
    <scope>NUCLEOTIDE SEQUENCE</scope>
    <source>
        <strain evidence="12">BECK_BZ197</strain>
        <strain evidence="14">BECK_BZ198</strain>
        <strain evidence="13">BECK_BZ199</strain>
    </source>
</reference>
<evidence type="ECO:0000256" key="3">
    <source>
        <dbReference type="ARBA" id="ARBA00022617"/>
    </source>
</evidence>
<dbReference type="GO" id="GO:0042597">
    <property type="term" value="C:periplasmic space"/>
    <property type="evidence" value="ECO:0007669"/>
    <property type="project" value="UniProtKB-SubCell"/>
</dbReference>
<dbReference type="PROSITE" id="PS51257">
    <property type="entry name" value="PROKAR_LIPOPROTEIN"/>
    <property type="match status" value="1"/>
</dbReference>
<dbReference type="InterPro" id="IPR009056">
    <property type="entry name" value="Cyt_c-like_dom"/>
</dbReference>
<evidence type="ECO:0000256" key="7">
    <source>
        <dbReference type="ARBA" id="ARBA00023004"/>
    </source>
</evidence>
<evidence type="ECO:0000256" key="9">
    <source>
        <dbReference type="PIRSR" id="PIRSR000005-2"/>
    </source>
</evidence>
<dbReference type="SUPFAM" id="SSF46626">
    <property type="entry name" value="Cytochrome c"/>
    <property type="match status" value="2"/>
</dbReference>
<sequence>MKQKTIRNLLLVGSLAGSLACGASAFAGGPSPDMLSQPCAGCHGTNGVSMGPAMPTIAGLSEDYFQESMEEFKNGERASTIMGRVAKGYSEEEIEAMAAWFAEKPFVRAAQKSDAEKAAKGEKLHRKYCEKCHEEGGALDDETGILAGQWMPYLRYSLHDYLTGTSEAPKKMKKRLDALEKKHGKDGIEAIVQYYGSQQ</sequence>
<feature type="domain" description="Cytochrome c" evidence="11">
    <location>
        <begin position="17"/>
        <end position="105"/>
    </location>
</feature>
<evidence type="ECO:0000313" key="13">
    <source>
        <dbReference type="EMBL" id="VFK31507.1"/>
    </source>
</evidence>
<evidence type="ECO:0000256" key="1">
    <source>
        <dbReference type="ARBA" id="ARBA00004418"/>
    </source>
</evidence>
<feature type="signal peptide" evidence="10">
    <location>
        <begin position="1"/>
        <end position="27"/>
    </location>
</feature>
<evidence type="ECO:0000256" key="6">
    <source>
        <dbReference type="ARBA" id="ARBA00022982"/>
    </source>
</evidence>
<name>A0A451BBA0_9GAMM</name>
<keyword evidence="7 9" id="KW-0408">Iron</keyword>
<dbReference type="AlphaFoldDB" id="A0A451BBA0"/>
<proteinExistence type="predicted"/>
<accession>A0A451BBA0</accession>
<feature type="binding site" description="covalent" evidence="8">
    <location>
        <position position="129"/>
    </location>
    <ligand>
        <name>heme c</name>
        <dbReference type="ChEBI" id="CHEBI:61717"/>
        <label>2</label>
    </ligand>
</feature>
<gene>
    <name evidence="12" type="ORF">BECKMB1821G_GA0114241_101216</name>
    <name evidence="14" type="ORF">BECKMB1821H_GA0114242_102517</name>
    <name evidence="13" type="ORF">BECKMB1821I_GA0114274_102418</name>
</gene>
<dbReference type="EMBL" id="CAADFO010000012">
    <property type="protein sequence ID" value="VFK25260.1"/>
    <property type="molecule type" value="Genomic_DNA"/>
</dbReference>
<keyword evidence="6" id="KW-0249">Electron transport</keyword>
<dbReference type="Pfam" id="PF00034">
    <property type="entry name" value="Cytochrom_C"/>
    <property type="match status" value="1"/>
</dbReference>
<feature type="binding site" description="covalent" evidence="8">
    <location>
        <position position="39"/>
    </location>
    <ligand>
        <name>heme c</name>
        <dbReference type="ChEBI" id="CHEBI:61717"/>
        <label>1</label>
    </ligand>
</feature>
<dbReference type="InterPro" id="IPR036909">
    <property type="entry name" value="Cyt_c-like_dom_sf"/>
</dbReference>
<protein>
    <submittedName>
        <fullName evidence="14">Sulfide dehydrogenase (Flavocytochrome c), cytochrome c subunit</fullName>
    </submittedName>
</protein>
<dbReference type="PIRSF" id="PIRSF000005">
    <property type="entry name" value="Cytochrome_c4"/>
    <property type="match status" value="1"/>
</dbReference>